<name>A0ABD3PA82_9STRA</name>
<dbReference type="CDD" id="cd18794">
    <property type="entry name" value="SF2_C_RecQ"/>
    <property type="match status" value="1"/>
</dbReference>
<dbReference type="GO" id="GO:0016787">
    <property type="term" value="F:hydrolase activity"/>
    <property type="evidence" value="ECO:0007669"/>
    <property type="project" value="UniProtKB-KW"/>
</dbReference>
<dbReference type="Pfam" id="PF00271">
    <property type="entry name" value="Helicase_C"/>
    <property type="match status" value="1"/>
</dbReference>
<feature type="compositionally biased region" description="Low complexity" evidence="10">
    <location>
        <begin position="736"/>
        <end position="757"/>
    </location>
</feature>
<feature type="region of interest" description="Disordered" evidence="10">
    <location>
        <begin position="736"/>
        <end position="813"/>
    </location>
</feature>
<evidence type="ECO:0000256" key="1">
    <source>
        <dbReference type="ARBA" id="ARBA00005446"/>
    </source>
</evidence>
<accession>A0ABD3PA82</accession>
<dbReference type="Gene3D" id="1.10.10.10">
    <property type="entry name" value="Winged helix-like DNA-binding domain superfamily/Winged helix DNA-binding domain"/>
    <property type="match status" value="1"/>
</dbReference>
<dbReference type="AlphaFoldDB" id="A0ABD3PA82"/>
<evidence type="ECO:0000313" key="14">
    <source>
        <dbReference type="Proteomes" id="UP001530315"/>
    </source>
</evidence>
<dbReference type="PANTHER" id="PTHR13710">
    <property type="entry name" value="DNA HELICASE RECQ FAMILY MEMBER"/>
    <property type="match status" value="1"/>
</dbReference>
<dbReference type="Proteomes" id="UP001530315">
    <property type="component" value="Unassembled WGS sequence"/>
</dbReference>
<feature type="region of interest" description="Disordered" evidence="10">
    <location>
        <begin position="1"/>
        <end position="104"/>
    </location>
</feature>
<keyword evidence="5" id="KW-0067">ATP-binding</keyword>
<dbReference type="PANTHER" id="PTHR13710:SF105">
    <property type="entry name" value="ATP-DEPENDENT DNA HELICASE Q1"/>
    <property type="match status" value="1"/>
</dbReference>
<dbReference type="InterPro" id="IPR036388">
    <property type="entry name" value="WH-like_DNA-bd_sf"/>
</dbReference>
<evidence type="ECO:0000259" key="11">
    <source>
        <dbReference type="PROSITE" id="PS51192"/>
    </source>
</evidence>
<dbReference type="SUPFAM" id="SSF52540">
    <property type="entry name" value="P-loop containing nucleoside triphosphate hydrolases"/>
    <property type="match status" value="1"/>
</dbReference>
<comment type="similarity">
    <text evidence="1">Belongs to the helicase family. RecQ subfamily.</text>
</comment>
<feature type="domain" description="Helicase ATP-binding" evidence="11">
    <location>
        <begin position="177"/>
        <end position="388"/>
    </location>
</feature>
<evidence type="ECO:0000256" key="9">
    <source>
        <dbReference type="ARBA" id="ARBA00034808"/>
    </source>
</evidence>
<evidence type="ECO:0000256" key="3">
    <source>
        <dbReference type="ARBA" id="ARBA00022801"/>
    </source>
</evidence>
<evidence type="ECO:0000256" key="10">
    <source>
        <dbReference type="SAM" id="MobiDB-lite"/>
    </source>
</evidence>
<dbReference type="InterPro" id="IPR001650">
    <property type="entry name" value="Helicase_C-like"/>
</dbReference>
<feature type="domain" description="Helicase C-terminal" evidence="12">
    <location>
        <begin position="413"/>
        <end position="563"/>
    </location>
</feature>
<gene>
    <name evidence="13" type="ORF">ACHAW5_010415</name>
</gene>
<evidence type="ECO:0000313" key="13">
    <source>
        <dbReference type="EMBL" id="KAL3784963.1"/>
    </source>
</evidence>
<dbReference type="SMART" id="SM00487">
    <property type="entry name" value="DEXDc"/>
    <property type="match status" value="1"/>
</dbReference>
<keyword evidence="14" id="KW-1185">Reference proteome</keyword>
<evidence type="ECO:0000256" key="7">
    <source>
        <dbReference type="ARBA" id="ARBA00023235"/>
    </source>
</evidence>
<dbReference type="SMART" id="SM00490">
    <property type="entry name" value="HELICc"/>
    <property type="match status" value="1"/>
</dbReference>
<evidence type="ECO:0000256" key="4">
    <source>
        <dbReference type="ARBA" id="ARBA00022806"/>
    </source>
</evidence>
<sequence length="830" mass="90285">MSSFTQPEDLLTDPHTQLPLEDDHNSRRVSTSPPTTTTTTMTSTTHSKTPPGLRPSVAPIGGEKRSNDDNPFGDLWDRNEGQRDPAVGGGGVGGKRRRADADVGGGANTLEKYFVGVGRPSHDSAAAASATARGGGAASSAAAENVGTSSRSTTAMMRRLRGTFGIEKFRDHQGAIIDATMSGEDVFVVMRTGGGKSLTYQLPAVLECFDRGGGLARKVTVVISPLVSLIRDQEEQMNRMIPGSAMSFTSGMAGGTSEHARRWGLVRNPNGGVALIFVTPEKVGQSTKFKGEMEKLHDQGRLGRFVIDECDFGDLMISSHHEEQLTAFLHGGDILYKSQWGHDFRPDYTKLGILKHHFPRIPVLAVTATASERVRHDCAQILRLGQYKFFRSSANRPNLIYSVRCKPDSKEAVVKDMVAFIRENHVGQAGIIYTFSRKEADDVASGLCDNGIVAHSYHSDVSEARKDQVQRSWMRNETQVVVATIAFGLGINKPDVRFVLHHTLSKSLEAYYQESGRAGRDGDPASCVLYYSPKDVPKMLGMIHGDAGECTFWAMAKYGQAFGDDALCRHVILATLGEADDSMGMTLFNLENNCTTTVHREVGAHCQTAAKVVDALNKSGEDCTINQIVAKWRSKSFEGNFSFLKDNPPGDLSKDECERIIIYLLLEDVLHPRIIYTAYNTIVYIVLGPKGPGLVASRNPRARISFPITAKRKQADSKRSPINPLAVADEGGWITAKSTKTTKPKSTNTKQTANVGGKVKGKARKSKTTKKVPKRKSTGSKVPTIVEINSSSSSSSESDDDDVILAKRQTTTTKKVITDDTDDSDYVCSD</sequence>
<feature type="compositionally biased region" description="Low complexity" evidence="10">
    <location>
        <begin position="125"/>
        <end position="143"/>
    </location>
</feature>
<evidence type="ECO:0000256" key="5">
    <source>
        <dbReference type="ARBA" id="ARBA00022840"/>
    </source>
</evidence>
<evidence type="ECO:0000259" key="12">
    <source>
        <dbReference type="PROSITE" id="PS51194"/>
    </source>
</evidence>
<dbReference type="GO" id="GO:0043138">
    <property type="term" value="F:3'-5' DNA helicase activity"/>
    <property type="evidence" value="ECO:0007669"/>
    <property type="project" value="UniProtKB-EC"/>
</dbReference>
<keyword evidence="2" id="KW-0547">Nucleotide-binding</keyword>
<dbReference type="GO" id="GO:0003677">
    <property type="term" value="F:DNA binding"/>
    <property type="evidence" value="ECO:0007669"/>
    <property type="project" value="UniProtKB-KW"/>
</dbReference>
<dbReference type="FunFam" id="3.40.50.300:FF:001456">
    <property type="entry name" value="ATP-dependent DNA helicase"/>
    <property type="match status" value="1"/>
</dbReference>
<feature type="region of interest" description="Disordered" evidence="10">
    <location>
        <begin position="125"/>
        <end position="152"/>
    </location>
</feature>
<evidence type="ECO:0000256" key="8">
    <source>
        <dbReference type="ARBA" id="ARBA00034617"/>
    </source>
</evidence>
<dbReference type="CDD" id="cd17920">
    <property type="entry name" value="DEXHc_RecQ"/>
    <property type="match status" value="1"/>
</dbReference>
<dbReference type="InterPro" id="IPR011545">
    <property type="entry name" value="DEAD/DEAH_box_helicase_dom"/>
</dbReference>
<organism evidence="13 14">
    <name type="scientific">Stephanodiscus triporus</name>
    <dbReference type="NCBI Taxonomy" id="2934178"/>
    <lineage>
        <taxon>Eukaryota</taxon>
        <taxon>Sar</taxon>
        <taxon>Stramenopiles</taxon>
        <taxon>Ochrophyta</taxon>
        <taxon>Bacillariophyta</taxon>
        <taxon>Coscinodiscophyceae</taxon>
        <taxon>Thalassiosirophycidae</taxon>
        <taxon>Stephanodiscales</taxon>
        <taxon>Stephanodiscaceae</taxon>
        <taxon>Stephanodiscus</taxon>
    </lineage>
</organism>
<comment type="catalytic activity">
    <reaction evidence="8">
        <text>Couples ATP hydrolysis with the unwinding of duplex DNA by translocating in the 3'-5' direction.</text>
        <dbReference type="EC" id="5.6.2.4"/>
    </reaction>
</comment>
<keyword evidence="4" id="KW-0347">Helicase</keyword>
<dbReference type="PROSITE" id="PS51192">
    <property type="entry name" value="HELICASE_ATP_BIND_1"/>
    <property type="match status" value="1"/>
</dbReference>
<dbReference type="InterPro" id="IPR014001">
    <property type="entry name" value="Helicase_ATP-bd"/>
</dbReference>
<dbReference type="EC" id="5.6.2.4" evidence="9"/>
<evidence type="ECO:0000256" key="2">
    <source>
        <dbReference type="ARBA" id="ARBA00022741"/>
    </source>
</evidence>
<dbReference type="Pfam" id="PF00270">
    <property type="entry name" value="DEAD"/>
    <property type="match status" value="1"/>
</dbReference>
<reference evidence="13 14" key="1">
    <citation type="submission" date="2024-10" db="EMBL/GenBank/DDBJ databases">
        <title>Updated reference genomes for cyclostephanoid diatoms.</title>
        <authorList>
            <person name="Roberts W.R."/>
            <person name="Alverson A.J."/>
        </authorList>
    </citation>
    <scope>NUCLEOTIDE SEQUENCE [LARGE SCALE GENOMIC DNA]</scope>
    <source>
        <strain evidence="13 14">AJA276-08</strain>
    </source>
</reference>
<dbReference type="GO" id="GO:0005524">
    <property type="term" value="F:ATP binding"/>
    <property type="evidence" value="ECO:0007669"/>
    <property type="project" value="UniProtKB-KW"/>
</dbReference>
<keyword evidence="3" id="KW-0378">Hydrolase</keyword>
<comment type="caution">
    <text evidence="13">The sequence shown here is derived from an EMBL/GenBank/DDBJ whole genome shotgun (WGS) entry which is preliminary data.</text>
</comment>
<dbReference type="Gene3D" id="3.40.50.300">
    <property type="entry name" value="P-loop containing nucleotide triphosphate hydrolases"/>
    <property type="match status" value="2"/>
</dbReference>
<keyword evidence="6" id="KW-0238">DNA-binding</keyword>
<proteinExistence type="inferred from homology"/>
<keyword evidence="7" id="KW-0413">Isomerase</keyword>
<feature type="compositionally biased region" description="Basic residues" evidence="10">
    <location>
        <begin position="759"/>
        <end position="778"/>
    </location>
</feature>
<dbReference type="InterPro" id="IPR004589">
    <property type="entry name" value="DNA_helicase_ATP-dep_RecQ"/>
</dbReference>
<dbReference type="EMBL" id="JALLAZ020000911">
    <property type="protein sequence ID" value="KAL3784963.1"/>
    <property type="molecule type" value="Genomic_DNA"/>
</dbReference>
<dbReference type="InterPro" id="IPR027417">
    <property type="entry name" value="P-loop_NTPase"/>
</dbReference>
<protein>
    <recommendedName>
        <fullName evidence="9">DNA 3'-5' helicase</fullName>
        <ecNumber evidence="9">5.6.2.4</ecNumber>
    </recommendedName>
</protein>
<dbReference type="PROSITE" id="PS51194">
    <property type="entry name" value="HELICASE_CTER"/>
    <property type="match status" value="1"/>
</dbReference>
<dbReference type="NCBIfam" id="TIGR00614">
    <property type="entry name" value="recQ_fam"/>
    <property type="match status" value="1"/>
</dbReference>
<feature type="compositionally biased region" description="Low complexity" evidence="10">
    <location>
        <begin position="30"/>
        <end position="51"/>
    </location>
</feature>
<evidence type="ECO:0000256" key="6">
    <source>
        <dbReference type="ARBA" id="ARBA00023125"/>
    </source>
</evidence>